<dbReference type="Pfam" id="PF13997">
    <property type="entry name" value="YqjK"/>
    <property type="match status" value="1"/>
</dbReference>
<dbReference type="RefSeq" id="WP_051907367.1">
    <property type="nucleotide sequence ID" value="NZ_BAABKI010000013.1"/>
</dbReference>
<sequence length="96" mass="11173">MTHNDRLARRDQLETQILQQRLDMGMALRDWREATAPIDHGWQKLMQWRAPTIAALGLVSLRGVTRPRATGRMIRRVMTGLLLANRLRAVYRAINR</sequence>
<organism evidence="1 2">
    <name type="scientific">Modicisalibacter zincidurans</name>
    <dbReference type="NCBI Taxonomy" id="1178777"/>
    <lineage>
        <taxon>Bacteria</taxon>
        <taxon>Pseudomonadati</taxon>
        <taxon>Pseudomonadota</taxon>
        <taxon>Gammaproteobacteria</taxon>
        <taxon>Oceanospirillales</taxon>
        <taxon>Halomonadaceae</taxon>
        <taxon>Modicisalibacter</taxon>
    </lineage>
</organism>
<reference evidence="2" key="1">
    <citation type="journal article" date="2019" name="Int. J. Syst. Evol. Microbiol.">
        <title>The Global Catalogue of Microorganisms (GCM) 10K type strain sequencing project: providing services to taxonomists for standard genome sequencing and annotation.</title>
        <authorList>
            <consortium name="The Broad Institute Genomics Platform"/>
            <consortium name="The Broad Institute Genome Sequencing Center for Infectious Disease"/>
            <person name="Wu L."/>
            <person name="Ma J."/>
        </authorList>
    </citation>
    <scope>NUCLEOTIDE SEQUENCE [LARGE SCALE GENOMIC DNA]</scope>
    <source>
        <strain evidence="2">JCM 18472</strain>
    </source>
</reference>
<dbReference type="InterPro" id="IPR025612">
    <property type="entry name" value="YqjK"/>
</dbReference>
<proteinExistence type="predicted"/>
<keyword evidence="2" id="KW-1185">Reference proteome</keyword>
<evidence type="ECO:0000313" key="1">
    <source>
        <dbReference type="EMBL" id="GAA5173560.1"/>
    </source>
</evidence>
<evidence type="ECO:0000313" key="2">
    <source>
        <dbReference type="Proteomes" id="UP001500074"/>
    </source>
</evidence>
<protein>
    <recommendedName>
        <fullName evidence="3">Cell division protein FtsH</fullName>
    </recommendedName>
</protein>
<dbReference type="EMBL" id="BAABKI010000013">
    <property type="protein sequence ID" value="GAA5173560.1"/>
    <property type="molecule type" value="Genomic_DNA"/>
</dbReference>
<accession>A0ABP9R9J0</accession>
<evidence type="ECO:0008006" key="3">
    <source>
        <dbReference type="Google" id="ProtNLM"/>
    </source>
</evidence>
<comment type="caution">
    <text evidence="1">The sequence shown here is derived from an EMBL/GenBank/DDBJ whole genome shotgun (WGS) entry which is preliminary data.</text>
</comment>
<gene>
    <name evidence="1" type="ORF">GCM10023342_12470</name>
</gene>
<name>A0ABP9R9J0_9GAMM</name>
<dbReference type="Proteomes" id="UP001500074">
    <property type="component" value="Unassembled WGS sequence"/>
</dbReference>